<keyword evidence="2" id="KW-1185">Reference proteome</keyword>
<organism evidence="1 2">
    <name type="scientific">Actinoalloteichus caeruleus DSM 43889</name>
    <dbReference type="NCBI Taxonomy" id="1120930"/>
    <lineage>
        <taxon>Bacteria</taxon>
        <taxon>Bacillati</taxon>
        <taxon>Actinomycetota</taxon>
        <taxon>Actinomycetes</taxon>
        <taxon>Pseudonocardiales</taxon>
        <taxon>Pseudonocardiaceae</taxon>
        <taxon>Actinoalloteichus</taxon>
        <taxon>Actinoalloteichus cyanogriseus</taxon>
    </lineage>
</organism>
<dbReference type="InterPro" id="IPR051200">
    <property type="entry name" value="Host-pathogen_enzymatic-act"/>
</dbReference>
<evidence type="ECO:0000313" key="2">
    <source>
        <dbReference type="Proteomes" id="UP000791080"/>
    </source>
</evidence>
<comment type="caution">
    <text evidence="1">The sequence shown here is derived from an EMBL/GenBank/DDBJ whole genome shotgun (WGS) entry which is preliminary data.</text>
</comment>
<dbReference type="PANTHER" id="PTHR47197">
    <property type="entry name" value="PROTEIN NIRF"/>
    <property type="match status" value="1"/>
</dbReference>
<protein>
    <submittedName>
        <fullName evidence="1">40-residue YVTN family beta-propeller repeat-containing protein</fullName>
    </submittedName>
</protein>
<name>A0ABT1JCZ9_ACTCY</name>
<proteinExistence type="predicted"/>
<accession>A0ABT1JCZ9</accession>
<evidence type="ECO:0000313" key="1">
    <source>
        <dbReference type="EMBL" id="MCP2330366.1"/>
    </source>
</evidence>
<dbReference type="RefSeq" id="WP_051313708.1">
    <property type="nucleotide sequence ID" value="NZ_AUBJ02000001.1"/>
</dbReference>
<dbReference type="Proteomes" id="UP000791080">
    <property type="component" value="Unassembled WGS sequence"/>
</dbReference>
<reference evidence="1 2" key="1">
    <citation type="submission" date="2022-06" db="EMBL/GenBank/DDBJ databases">
        <title>Genomic Encyclopedia of Type Strains, Phase I: the one thousand microbial genomes (KMG-I) project.</title>
        <authorList>
            <person name="Kyrpides N."/>
        </authorList>
    </citation>
    <scope>NUCLEOTIDE SEQUENCE [LARGE SCALE GENOMIC DNA]</scope>
    <source>
        <strain evidence="1 2">DSM 43889</strain>
    </source>
</reference>
<dbReference type="EMBL" id="AUBJ02000001">
    <property type="protein sequence ID" value="MCP2330366.1"/>
    <property type="molecule type" value="Genomic_DNA"/>
</dbReference>
<dbReference type="InterPro" id="IPR015943">
    <property type="entry name" value="WD40/YVTN_repeat-like_dom_sf"/>
</dbReference>
<gene>
    <name evidence="1" type="ORF">G443_000636</name>
</gene>
<dbReference type="InterPro" id="IPR011048">
    <property type="entry name" value="Haem_d1_sf"/>
</dbReference>
<sequence length="330" mass="35584">MLDALDRVEATADAGRGSPDDDVLVLVEKGSHALSFYDTGTGRRVGTVELPAFPHEMVVDSRRRLAYVGHYGVRMSSDSGAGGSAVCVVDLVARELVRTIDTQPFHRIHGVRLDSEDRLWALSESSAVLLGFDEPERDTAPSRAVPTGGVKTHLFSLTRDGSRAYVTGLLSHTVSLVRPQDPTAGPELMNPGLMPEGSCLSQDERTLYVGSRRSAELVAVDADTLEVRESVSVEGDPLRVYTVSDDELLMTDVAGNSVLLLTGDLRPIERIPLSGPPSAVSFHPDQPIAYISQMGDNRISVLDLEAREIVGGFPTRTEPDCSALLPRQRG</sequence>
<dbReference type="Gene3D" id="2.130.10.10">
    <property type="entry name" value="YVTN repeat-like/Quinoprotein amine dehydrogenase"/>
    <property type="match status" value="2"/>
</dbReference>
<dbReference type="PANTHER" id="PTHR47197:SF3">
    <property type="entry name" value="DIHYDRO-HEME D1 DEHYDROGENASE"/>
    <property type="match status" value="1"/>
</dbReference>
<dbReference type="SUPFAM" id="SSF51004">
    <property type="entry name" value="C-terminal (heme d1) domain of cytochrome cd1-nitrite reductase"/>
    <property type="match status" value="1"/>
</dbReference>